<evidence type="ECO:0000313" key="2">
    <source>
        <dbReference type="EMBL" id="EQD40610.1"/>
    </source>
</evidence>
<accession>T1AFC9</accession>
<feature type="domain" description="Restriction endonuclease type IV Mrr" evidence="1">
    <location>
        <begin position="49"/>
        <end position="98"/>
    </location>
</feature>
<dbReference type="GO" id="GO:0009307">
    <property type="term" value="P:DNA restriction-modification system"/>
    <property type="evidence" value="ECO:0007669"/>
    <property type="project" value="InterPro"/>
</dbReference>
<name>T1AFC9_9ZZZZ</name>
<gene>
    <name evidence="2" type="ORF">B1B_14857</name>
</gene>
<dbReference type="GO" id="GO:0004519">
    <property type="term" value="F:endonuclease activity"/>
    <property type="evidence" value="ECO:0007669"/>
    <property type="project" value="InterPro"/>
</dbReference>
<dbReference type="EMBL" id="AUZY01009871">
    <property type="protein sequence ID" value="EQD40610.1"/>
    <property type="molecule type" value="Genomic_DNA"/>
</dbReference>
<protein>
    <recommendedName>
        <fullName evidence="1">Restriction endonuclease type IV Mrr domain-containing protein</fullName>
    </recommendedName>
</protein>
<comment type="caution">
    <text evidence="2">The sequence shown here is derived from an EMBL/GenBank/DDBJ whole genome shotgun (WGS) entry which is preliminary data.</text>
</comment>
<organism evidence="2">
    <name type="scientific">mine drainage metagenome</name>
    <dbReference type="NCBI Taxonomy" id="410659"/>
    <lineage>
        <taxon>unclassified sequences</taxon>
        <taxon>metagenomes</taxon>
        <taxon>ecological metagenomes</taxon>
    </lineage>
</organism>
<reference evidence="2" key="2">
    <citation type="journal article" date="2014" name="ISME J.">
        <title>Microbial stratification in low pH oxic and suboxic macroscopic growths along an acid mine drainage.</title>
        <authorList>
            <person name="Mendez-Garcia C."/>
            <person name="Mesa V."/>
            <person name="Sprenger R.R."/>
            <person name="Richter M."/>
            <person name="Diez M.S."/>
            <person name="Solano J."/>
            <person name="Bargiela R."/>
            <person name="Golyshina O.V."/>
            <person name="Manteca A."/>
            <person name="Ramos J.L."/>
            <person name="Gallego J.R."/>
            <person name="Llorente I."/>
            <person name="Martins Dos Santos V.A."/>
            <person name="Jensen O.N."/>
            <person name="Pelaez A.I."/>
            <person name="Sanchez J."/>
            <person name="Ferrer M."/>
        </authorList>
    </citation>
    <scope>NUCLEOTIDE SEQUENCE</scope>
</reference>
<feature type="non-terminal residue" evidence="2">
    <location>
        <position position="139"/>
    </location>
</feature>
<evidence type="ECO:0000259" key="1">
    <source>
        <dbReference type="Pfam" id="PF04471"/>
    </source>
</evidence>
<sequence length="139" mass="15189">MNVNDYEVIQEEIRPFHTGTRTESAALLAWFLAVVWRIEPEDVDDAICDGQGDKGIDGMLVDDELGEITLLQAKHKANFDGRQGDKDLRDLVGASAYFASEASVQGLLAANPNVELRRLLSRLDVQAKVAAGAHATRLV</sequence>
<dbReference type="Pfam" id="PF04471">
    <property type="entry name" value="Mrr_cat"/>
    <property type="match status" value="1"/>
</dbReference>
<dbReference type="InterPro" id="IPR007560">
    <property type="entry name" value="Restrct_endonuc_IV_Mrr"/>
</dbReference>
<proteinExistence type="predicted"/>
<dbReference type="AlphaFoldDB" id="T1AFC9"/>
<reference evidence="2" key="1">
    <citation type="submission" date="2013-08" db="EMBL/GenBank/DDBJ databases">
        <authorList>
            <person name="Mendez C."/>
            <person name="Richter M."/>
            <person name="Ferrer M."/>
            <person name="Sanchez J."/>
        </authorList>
    </citation>
    <scope>NUCLEOTIDE SEQUENCE</scope>
</reference>
<dbReference type="GO" id="GO:0003677">
    <property type="term" value="F:DNA binding"/>
    <property type="evidence" value="ECO:0007669"/>
    <property type="project" value="InterPro"/>
</dbReference>